<feature type="chain" id="PRO_5009525598" description="Kazal-like domain-containing protein" evidence="2">
    <location>
        <begin position="22"/>
        <end position="269"/>
    </location>
</feature>
<proteinExistence type="predicted"/>
<dbReference type="CDD" id="cd00104">
    <property type="entry name" value="KAZAL_FS"/>
    <property type="match status" value="1"/>
</dbReference>
<protein>
    <recommendedName>
        <fullName evidence="3">Kazal-like domain-containing protein</fullName>
    </recommendedName>
</protein>
<reference evidence="4 5" key="1">
    <citation type="journal article" date="2016" name="Nat. Commun.">
        <title>Thousands of microbial genomes shed light on interconnected biogeochemical processes in an aquifer system.</title>
        <authorList>
            <person name="Anantharaman K."/>
            <person name="Brown C.T."/>
            <person name="Hug L.A."/>
            <person name="Sharon I."/>
            <person name="Castelle C.J."/>
            <person name="Probst A.J."/>
            <person name="Thomas B.C."/>
            <person name="Singh A."/>
            <person name="Wilkins M.J."/>
            <person name="Karaoz U."/>
            <person name="Brodie E.L."/>
            <person name="Williams K.H."/>
            <person name="Hubbard S.S."/>
            <person name="Banfield J.F."/>
        </authorList>
    </citation>
    <scope>NUCLEOTIDE SEQUENCE [LARGE SCALE GENOMIC DNA]</scope>
</reference>
<feature type="compositionally biased region" description="Low complexity" evidence="1">
    <location>
        <begin position="171"/>
        <end position="185"/>
    </location>
</feature>
<dbReference type="Pfam" id="PF07648">
    <property type="entry name" value="Kazal_2"/>
    <property type="match status" value="1"/>
</dbReference>
<evidence type="ECO:0000259" key="3">
    <source>
        <dbReference type="PROSITE" id="PS51465"/>
    </source>
</evidence>
<gene>
    <name evidence="4" type="ORF">A3J66_00350</name>
</gene>
<dbReference type="PROSITE" id="PS51257">
    <property type="entry name" value="PROKAR_LIPOPROTEIN"/>
    <property type="match status" value="1"/>
</dbReference>
<feature type="domain" description="Kazal-like" evidence="3">
    <location>
        <begin position="101"/>
        <end position="147"/>
    </location>
</feature>
<evidence type="ECO:0000256" key="2">
    <source>
        <dbReference type="SAM" id="SignalP"/>
    </source>
</evidence>
<feature type="signal peptide" evidence="2">
    <location>
        <begin position="1"/>
        <end position="21"/>
    </location>
</feature>
<dbReference type="AlphaFoldDB" id="A0A1F6MAD1"/>
<dbReference type="Proteomes" id="UP000176282">
    <property type="component" value="Unassembled WGS sequence"/>
</dbReference>
<dbReference type="PROSITE" id="PS51465">
    <property type="entry name" value="KAZAL_2"/>
    <property type="match status" value="1"/>
</dbReference>
<comment type="caution">
    <text evidence="4">The sequence shown here is derived from an EMBL/GenBank/DDBJ whole genome shotgun (WGS) entry which is preliminary data.</text>
</comment>
<evidence type="ECO:0000313" key="4">
    <source>
        <dbReference type="EMBL" id="OGH68520.1"/>
    </source>
</evidence>
<dbReference type="Gene3D" id="3.30.60.30">
    <property type="match status" value="1"/>
</dbReference>
<dbReference type="InterPro" id="IPR002350">
    <property type="entry name" value="Kazal_dom"/>
</dbReference>
<feature type="region of interest" description="Disordered" evidence="1">
    <location>
        <begin position="156"/>
        <end position="185"/>
    </location>
</feature>
<dbReference type="InterPro" id="IPR036058">
    <property type="entry name" value="Kazal_dom_sf"/>
</dbReference>
<dbReference type="EMBL" id="MFQB01000013">
    <property type="protein sequence ID" value="OGH68520.1"/>
    <property type="molecule type" value="Genomic_DNA"/>
</dbReference>
<evidence type="ECO:0000313" key="5">
    <source>
        <dbReference type="Proteomes" id="UP000176282"/>
    </source>
</evidence>
<dbReference type="SMART" id="SM00280">
    <property type="entry name" value="KAZAL"/>
    <property type="match status" value="1"/>
</dbReference>
<dbReference type="STRING" id="1798680.A3J66_00350"/>
<evidence type="ECO:0000256" key="1">
    <source>
        <dbReference type="SAM" id="MobiDB-lite"/>
    </source>
</evidence>
<name>A0A1F6MAD1_9BACT</name>
<organism evidence="4 5">
    <name type="scientific">Candidatus Magasanikbacteria bacterium RIFCSPHIGHO2_02_FULL_47_14</name>
    <dbReference type="NCBI Taxonomy" id="1798680"/>
    <lineage>
        <taxon>Bacteria</taxon>
        <taxon>Candidatus Magasanikiibacteriota</taxon>
    </lineage>
</organism>
<dbReference type="SUPFAM" id="SSF100895">
    <property type="entry name" value="Kazal-type serine protease inhibitors"/>
    <property type="match status" value="1"/>
</dbReference>
<keyword evidence="2" id="KW-0732">Signal</keyword>
<sequence>MKRTIFLTITSVVLLAGVGCASKTETSDTATSTVAASSPAQRAHALCLSTGNRPELRRVTDRLTPTLVCIFPDGTECPALGLLNDTCVPTAPTAEPSAEEGGPISDLPRFCEPVAEPVCGSDGRTYVNKCVAEQQRITVVKEGSCPSSDVATDLPVNTSLGTSQPVPPSVTNPSSITSPTPQPIPSGQIPKWLEVPIALLEENANAVRPFIQECSIGGQRYYFQAEDCEQCLSVLYTADGQVACYPSHDITNQCPTQVVNRSCKTIWEK</sequence>
<accession>A0A1F6MAD1</accession>